<name>A0AC35UBL9_9BILA</name>
<dbReference type="Proteomes" id="UP000095286">
    <property type="component" value="Unplaced"/>
</dbReference>
<evidence type="ECO:0000313" key="2">
    <source>
        <dbReference type="WBParaSite" id="RSKR_0000987600.1"/>
    </source>
</evidence>
<proteinExistence type="predicted"/>
<sequence>MTFDAGDSFQIGLVLNEAEQPIKRQVFTTKNVVANDKTSVWLVDHAWTFLPNTSREILTAMPLLQARLAAMFMLSNDVLTVEDQKKAVLGKLYQYAQSYSVTNPNEHEGENTVTHWYVPDEFGSAIGHSNDPNCRIVPLFHPGFGYAISLVFPIKDIGDDEELTRDYVNIEFATKHPHWKNILLKVWEEDKSLDEVLTQKRHQITEEYFLLGRIADHIPSLELQATCKPLKYDKNVPVKLYDNDQQLFCNLKEIKVEFTDNMYEADVIWIRQHFSEFTDLATKNPTALTNQFPFESSITVKDLFAANVELTCGDVPFDEKTMNRAPYWLPVTFNLNTELPQFYKYFMDRQEKGLDNTYIIKPWNLARSLNMTFSNDISFIMRQMETGPKIVCKYLENTILFERPDNKNLVKFDLRYIVYVNSLSPVVKAYTYQKFWPRFGINTFNLDNLEDTLCHLTVHNYTDKSKVLNMYCDQFIEQFESQYPNHKWADIQKQINDVMFQAITVASTSKPPMGVSPNSQSRAMYGFDIMLGWKDDTNTEIQAYFLECSFFPDCLRASTFYPDFADTTFKTLFLNEIELDKVTQI</sequence>
<reference evidence="2" key="1">
    <citation type="submission" date="2016-11" db="UniProtKB">
        <authorList>
            <consortium name="WormBaseParasite"/>
        </authorList>
    </citation>
    <scope>IDENTIFICATION</scope>
    <source>
        <strain evidence="2">KR3021</strain>
    </source>
</reference>
<evidence type="ECO:0000313" key="1">
    <source>
        <dbReference type="Proteomes" id="UP000095286"/>
    </source>
</evidence>
<organism evidence="1 2">
    <name type="scientific">Rhabditophanes sp. KR3021</name>
    <dbReference type="NCBI Taxonomy" id="114890"/>
    <lineage>
        <taxon>Eukaryota</taxon>
        <taxon>Metazoa</taxon>
        <taxon>Ecdysozoa</taxon>
        <taxon>Nematoda</taxon>
        <taxon>Chromadorea</taxon>
        <taxon>Rhabditida</taxon>
        <taxon>Tylenchina</taxon>
        <taxon>Panagrolaimomorpha</taxon>
        <taxon>Strongyloidoidea</taxon>
        <taxon>Alloionematidae</taxon>
        <taxon>Rhabditophanes</taxon>
    </lineage>
</organism>
<accession>A0AC35UBL9</accession>
<dbReference type="WBParaSite" id="RSKR_0000987600.1">
    <property type="protein sequence ID" value="RSKR_0000987600.1"/>
    <property type="gene ID" value="RSKR_0000987600"/>
</dbReference>
<protein>
    <submittedName>
        <fullName evidence="2">Tubulin--tyrosine ligase-like protein 12</fullName>
    </submittedName>
</protein>